<dbReference type="SUPFAM" id="SSF49562">
    <property type="entry name" value="C2 domain (Calcium/lipid-binding domain, CaLB)"/>
    <property type="match status" value="1"/>
</dbReference>
<dbReference type="InterPro" id="IPR035892">
    <property type="entry name" value="C2_domain_sf"/>
</dbReference>
<sequence>SNTSPDLNSLTGKAFHRFKNSFSPRFSSTLNILLDIFWGGTIVLIILDIALVIVDLSLPDQNEVRTPLEAISLVISFFFVIDVLLRVYVEGRSFLSETARVTCVFTNPLLVRAGVKIICTLVTVCMLICGICESCRYLRTKGGNKKDGFDLDLTYVTGWDLIMFVAVSFPSPGKQALYRNPIKEAAIFLDTKHPDHYRVYNLCSKLDHEKPGKVKELENSHFQAWISFGKKNKVKVKFTLCDLWNVIAIHCKGGKGDAEVFTDLKTSSMFSIYSSSPLKHKSHCNCWERSFRCLSYVPLCLFYCSLIYCVLIFYQLFPDTENNAVVISFQEGPVVCGDVKVMFESRGLPKGYEDYPFYFWFNTSFVENNRLYLSREELDNPRKSKTWDIYKEDFGVTVSFSDPALM</sequence>
<feature type="transmembrane region" description="Helical" evidence="6">
    <location>
        <begin position="70"/>
        <end position="89"/>
    </location>
</feature>
<proteinExistence type="predicted"/>
<dbReference type="InterPro" id="IPR051281">
    <property type="entry name" value="Dual-spec_lipid-protein_phosph"/>
</dbReference>
<protein>
    <submittedName>
        <fullName evidence="9">Transmembrane phosphatase with tensin homology</fullName>
    </submittedName>
</protein>
<dbReference type="FunCoup" id="A0A3B1ILC6">
    <property type="interactions" value="239"/>
</dbReference>
<name>A0A3B1ILC6_ASTMX</name>
<dbReference type="GO" id="GO:0030100">
    <property type="term" value="P:regulation of endocytosis"/>
    <property type="evidence" value="ECO:0007669"/>
    <property type="project" value="Ensembl"/>
</dbReference>
<dbReference type="GO" id="GO:0005829">
    <property type="term" value="C:cytosol"/>
    <property type="evidence" value="ECO:0007669"/>
    <property type="project" value="TreeGrafter"/>
</dbReference>
<evidence type="ECO:0000256" key="2">
    <source>
        <dbReference type="ARBA" id="ARBA00022692"/>
    </source>
</evidence>
<evidence type="ECO:0000259" key="8">
    <source>
        <dbReference type="PROSITE" id="PS51182"/>
    </source>
</evidence>
<keyword evidence="3" id="KW-0378">Hydrolase</keyword>
<dbReference type="InterPro" id="IPR027359">
    <property type="entry name" value="Volt_channel_dom_sf"/>
</dbReference>
<dbReference type="Bgee" id="ENSAMXG00000029925">
    <property type="expression patterns" value="Expressed in testis and 14 other cell types or tissues"/>
</dbReference>
<feature type="transmembrane region" description="Helical" evidence="6">
    <location>
        <begin position="36"/>
        <end position="58"/>
    </location>
</feature>
<reference evidence="10" key="2">
    <citation type="journal article" date="2014" name="Nat. Commun.">
        <title>The cavefish genome reveals candidate genes for eye loss.</title>
        <authorList>
            <person name="McGaugh S.E."/>
            <person name="Gross J.B."/>
            <person name="Aken B."/>
            <person name="Blin M."/>
            <person name="Borowsky R."/>
            <person name="Chalopin D."/>
            <person name="Hinaux H."/>
            <person name="Jeffery W.R."/>
            <person name="Keene A."/>
            <person name="Ma L."/>
            <person name="Minx P."/>
            <person name="Murphy D."/>
            <person name="O'Quin K.E."/>
            <person name="Retaux S."/>
            <person name="Rohner N."/>
            <person name="Searle S.M."/>
            <person name="Stahl B.A."/>
            <person name="Tabin C."/>
            <person name="Volff J.N."/>
            <person name="Yoshizawa M."/>
            <person name="Warren W.C."/>
        </authorList>
    </citation>
    <scope>NUCLEOTIDE SEQUENCE [LARGE SCALE GENOMIC DNA]</scope>
    <source>
        <strain evidence="10">female</strain>
    </source>
</reference>
<feature type="domain" description="Phosphatase tensin-type" evidence="7">
    <location>
        <begin position="142"/>
        <end position="256"/>
    </location>
</feature>
<dbReference type="GO" id="GO:0016020">
    <property type="term" value="C:membrane"/>
    <property type="evidence" value="ECO:0007669"/>
    <property type="project" value="UniProtKB-SubCell"/>
</dbReference>
<keyword evidence="2 6" id="KW-0812">Transmembrane</keyword>
<keyword evidence="10" id="KW-1185">Reference proteome</keyword>
<dbReference type="Pfam" id="PF10409">
    <property type="entry name" value="PTEN_C2"/>
    <property type="match status" value="1"/>
</dbReference>
<evidence type="ECO:0000256" key="1">
    <source>
        <dbReference type="ARBA" id="ARBA00004141"/>
    </source>
</evidence>
<organism evidence="9 10">
    <name type="scientific">Astyanax mexicanus</name>
    <name type="common">Blind cave fish</name>
    <name type="synonym">Astyanax fasciatus mexicanus</name>
    <dbReference type="NCBI Taxonomy" id="7994"/>
    <lineage>
        <taxon>Eukaryota</taxon>
        <taxon>Metazoa</taxon>
        <taxon>Chordata</taxon>
        <taxon>Craniata</taxon>
        <taxon>Vertebrata</taxon>
        <taxon>Euteleostomi</taxon>
        <taxon>Actinopterygii</taxon>
        <taxon>Neopterygii</taxon>
        <taxon>Teleostei</taxon>
        <taxon>Ostariophysi</taxon>
        <taxon>Characiformes</taxon>
        <taxon>Characoidei</taxon>
        <taxon>Acestrorhamphidae</taxon>
        <taxon>Acestrorhamphinae</taxon>
        <taxon>Astyanax</taxon>
    </lineage>
</organism>
<evidence type="ECO:0000313" key="9">
    <source>
        <dbReference type="Ensembl" id="ENSAMXP00000030758.1"/>
    </source>
</evidence>
<dbReference type="SMART" id="SM01326">
    <property type="entry name" value="PTEN_C2"/>
    <property type="match status" value="1"/>
</dbReference>
<dbReference type="PANTHER" id="PTHR12305:SF60">
    <property type="entry name" value="PHOSPHATIDYLINOSITOL 3,4,5-TRISPHOSPHATE 3-PHOSPHATASE TPTE2-RELATED"/>
    <property type="match status" value="1"/>
</dbReference>
<dbReference type="InterPro" id="IPR029021">
    <property type="entry name" value="Prot-tyrosine_phosphatase-like"/>
</dbReference>
<dbReference type="Gene3D" id="2.60.40.1110">
    <property type="match status" value="1"/>
</dbReference>
<dbReference type="GO" id="GO:0046856">
    <property type="term" value="P:phosphatidylinositol dephosphorylation"/>
    <property type="evidence" value="ECO:0007669"/>
    <property type="project" value="Ensembl"/>
</dbReference>
<keyword evidence="4 6" id="KW-1133">Transmembrane helix</keyword>
<dbReference type="Ensembl" id="ENSAMXT00000052143.1">
    <property type="protein sequence ID" value="ENSAMXP00000030758.1"/>
    <property type="gene ID" value="ENSAMXG00000029925.1"/>
</dbReference>
<evidence type="ECO:0000256" key="4">
    <source>
        <dbReference type="ARBA" id="ARBA00022989"/>
    </source>
</evidence>
<dbReference type="GeneTree" id="ENSGT00940000154335"/>
<evidence type="ECO:0000313" key="10">
    <source>
        <dbReference type="Proteomes" id="UP000018467"/>
    </source>
</evidence>
<dbReference type="Proteomes" id="UP000018467">
    <property type="component" value="Unassembled WGS sequence"/>
</dbReference>
<dbReference type="GO" id="GO:0005216">
    <property type="term" value="F:monoatomic ion channel activity"/>
    <property type="evidence" value="ECO:0007669"/>
    <property type="project" value="Ensembl"/>
</dbReference>
<evidence type="ECO:0000259" key="7">
    <source>
        <dbReference type="PROSITE" id="PS51181"/>
    </source>
</evidence>
<feature type="transmembrane region" description="Helical" evidence="6">
    <location>
        <begin position="109"/>
        <end position="132"/>
    </location>
</feature>
<dbReference type="InParanoid" id="A0A3B1ILC6"/>
<feature type="transmembrane region" description="Helical" evidence="6">
    <location>
        <begin position="296"/>
        <end position="317"/>
    </location>
</feature>
<evidence type="ECO:0000256" key="6">
    <source>
        <dbReference type="SAM" id="Phobius"/>
    </source>
</evidence>
<reference evidence="9" key="4">
    <citation type="submission" date="2025-09" db="UniProtKB">
        <authorList>
            <consortium name="Ensembl"/>
        </authorList>
    </citation>
    <scope>IDENTIFICATION</scope>
</reference>
<feature type="domain" description="C2 tensin-type" evidence="8">
    <location>
        <begin position="263"/>
        <end position="403"/>
    </location>
</feature>
<reference evidence="9" key="3">
    <citation type="submission" date="2025-08" db="UniProtKB">
        <authorList>
            <consortium name="Ensembl"/>
        </authorList>
    </citation>
    <scope>IDENTIFICATION</scope>
</reference>
<dbReference type="SUPFAM" id="SSF52799">
    <property type="entry name" value="(Phosphotyrosine protein) phosphatases II"/>
    <property type="match status" value="1"/>
</dbReference>
<dbReference type="Gene3D" id="1.20.120.350">
    <property type="entry name" value="Voltage-gated potassium channels. Chain C"/>
    <property type="match status" value="1"/>
</dbReference>
<dbReference type="FunFam" id="2.60.40.1110:FF:000004">
    <property type="entry name" value="Voltage-sensor containing phosphatase"/>
    <property type="match status" value="1"/>
</dbReference>
<dbReference type="PROSITE" id="PS51182">
    <property type="entry name" value="C2_TENSIN"/>
    <property type="match status" value="1"/>
</dbReference>
<keyword evidence="5 6" id="KW-0472">Membrane</keyword>
<reference evidence="10" key="1">
    <citation type="submission" date="2013-03" db="EMBL/GenBank/DDBJ databases">
        <authorList>
            <person name="Jeffery W."/>
            <person name="Warren W."/>
            <person name="Wilson R.K."/>
        </authorList>
    </citation>
    <scope>NUCLEOTIDE SEQUENCE</scope>
    <source>
        <strain evidence="10">female</strain>
    </source>
</reference>
<dbReference type="GO" id="GO:0016314">
    <property type="term" value="F:phosphatidylinositol-3,4,5-trisphosphate 3-phosphatase activity"/>
    <property type="evidence" value="ECO:0007669"/>
    <property type="project" value="Ensembl"/>
</dbReference>
<dbReference type="Gene3D" id="3.90.190.10">
    <property type="entry name" value="Protein tyrosine phosphatase superfamily"/>
    <property type="match status" value="1"/>
</dbReference>
<comment type="subcellular location">
    <subcellularLocation>
        <location evidence="1">Membrane</location>
        <topology evidence="1">Multi-pass membrane protein</topology>
    </subcellularLocation>
</comment>
<evidence type="ECO:0000256" key="5">
    <source>
        <dbReference type="ARBA" id="ARBA00023136"/>
    </source>
</evidence>
<dbReference type="STRING" id="7994.ENSAMXP00000030758"/>
<dbReference type="InterPro" id="IPR014020">
    <property type="entry name" value="Tensin_C2-dom"/>
</dbReference>
<dbReference type="PANTHER" id="PTHR12305">
    <property type="entry name" value="PHOSPHATASE WITH HOMOLOGY TO TENSIN"/>
    <property type="match status" value="1"/>
</dbReference>
<accession>A0A3B1ILC6</accession>
<dbReference type="PROSITE" id="PS51181">
    <property type="entry name" value="PPASE_TENSIN"/>
    <property type="match status" value="1"/>
</dbReference>
<evidence type="ECO:0000256" key="3">
    <source>
        <dbReference type="ARBA" id="ARBA00022801"/>
    </source>
</evidence>
<dbReference type="InterPro" id="IPR029023">
    <property type="entry name" value="Tensin_phosphatase"/>
</dbReference>
<dbReference type="AlphaFoldDB" id="A0A3B1ILC6"/>